<keyword evidence="2" id="KW-1185">Reference proteome</keyword>
<gene>
    <name evidence="1" type="ORF">DENIS_0605</name>
</gene>
<reference evidence="2" key="1">
    <citation type="submission" date="2017-11" db="EMBL/GenBank/DDBJ databases">
        <authorList>
            <person name="Watanabe M."/>
            <person name="Kojima H."/>
        </authorList>
    </citation>
    <scope>NUCLEOTIDE SEQUENCE [LARGE SCALE GENOMIC DNA]</scope>
    <source>
        <strain evidence="2">Tokyo 01</strain>
    </source>
</reference>
<evidence type="ECO:0000313" key="2">
    <source>
        <dbReference type="Proteomes" id="UP000288096"/>
    </source>
</evidence>
<dbReference type="EMBL" id="BEXT01000001">
    <property type="protein sequence ID" value="GBC59664.1"/>
    <property type="molecule type" value="Genomic_DNA"/>
</dbReference>
<dbReference type="Proteomes" id="UP000288096">
    <property type="component" value="Unassembled WGS sequence"/>
</dbReference>
<organism evidence="1 2">
    <name type="scientific">Desulfonema ishimotonii</name>
    <dbReference type="NCBI Taxonomy" id="45657"/>
    <lineage>
        <taxon>Bacteria</taxon>
        <taxon>Pseudomonadati</taxon>
        <taxon>Thermodesulfobacteriota</taxon>
        <taxon>Desulfobacteria</taxon>
        <taxon>Desulfobacterales</taxon>
        <taxon>Desulfococcaceae</taxon>
        <taxon>Desulfonema</taxon>
    </lineage>
</organism>
<dbReference type="AlphaFoldDB" id="A0A401FRS2"/>
<protein>
    <submittedName>
        <fullName evidence="1">Uncharacterized protein</fullName>
    </submittedName>
</protein>
<accession>A0A401FRS2</accession>
<name>A0A401FRS2_9BACT</name>
<evidence type="ECO:0000313" key="1">
    <source>
        <dbReference type="EMBL" id="GBC59664.1"/>
    </source>
</evidence>
<dbReference type="RefSeq" id="WP_124327160.1">
    <property type="nucleotide sequence ID" value="NZ_BEXT01000001.1"/>
</dbReference>
<reference evidence="2" key="2">
    <citation type="submission" date="2019-01" db="EMBL/GenBank/DDBJ databases">
        <title>Genome sequence of Desulfonema ishimotonii strain Tokyo 01.</title>
        <authorList>
            <person name="Fukui M."/>
        </authorList>
    </citation>
    <scope>NUCLEOTIDE SEQUENCE [LARGE SCALE GENOMIC DNA]</scope>
    <source>
        <strain evidence="2">Tokyo 01</strain>
    </source>
</reference>
<proteinExistence type="predicted"/>
<sequence>MHERINKNGWIWVVIQDPEKGAQIVGQHYADDNISFIPAFVEKDEALMCYNSLTLEDGIKYEVQAIHYEDLISHAAQNSFQIFLLDGKGKLLDQITP</sequence>
<dbReference type="OrthoDB" id="5421502at2"/>
<comment type="caution">
    <text evidence="1">The sequence shown here is derived from an EMBL/GenBank/DDBJ whole genome shotgun (WGS) entry which is preliminary data.</text>
</comment>